<evidence type="ECO:0000256" key="10">
    <source>
        <dbReference type="ARBA" id="ARBA00023242"/>
    </source>
</evidence>
<dbReference type="Pfam" id="PF15612">
    <property type="entry name" value="WHIM1"/>
    <property type="match status" value="1"/>
</dbReference>
<feature type="domain" description="PHD-type" evidence="18">
    <location>
        <begin position="1073"/>
        <end position="1123"/>
    </location>
</feature>
<feature type="region of interest" description="Disordered" evidence="16">
    <location>
        <begin position="1141"/>
        <end position="1195"/>
    </location>
</feature>
<dbReference type="InterPro" id="IPR028942">
    <property type="entry name" value="WHIM1_dom"/>
</dbReference>
<keyword evidence="4 13" id="KW-0863">Zinc-finger</keyword>
<keyword evidence="3" id="KW-0479">Metal-binding</keyword>
<evidence type="ECO:0000313" key="22">
    <source>
        <dbReference type="Proteomes" id="UP001516400"/>
    </source>
</evidence>
<dbReference type="InterPro" id="IPR047171">
    <property type="entry name" value="BAZ1A"/>
</dbReference>
<comment type="subcellular location">
    <subcellularLocation>
        <location evidence="1 14">Nucleus</location>
    </subcellularLocation>
</comment>
<evidence type="ECO:0000259" key="20">
    <source>
        <dbReference type="PROSITE" id="PS51136"/>
    </source>
</evidence>
<dbReference type="InterPro" id="IPR013136">
    <property type="entry name" value="WSTF_Acf1_Cbp146"/>
</dbReference>
<dbReference type="Pfam" id="PF00628">
    <property type="entry name" value="PHD"/>
    <property type="match status" value="2"/>
</dbReference>
<evidence type="ECO:0000256" key="13">
    <source>
        <dbReference type="PROSITE-ProRule" id="PRU00146"/>
    </source>
</evidence>
<dbReference type="PROSITE" id="PS01359">
    <property type="entry name" value="ZF_PHD_1"/>
    <property type="match status" value="2"/>
</dbReference>
<dbReference type="PANTHER" id="PTHR46510">
    <property type="entry name" value="BROMODOMAIN ADJACENT TO ZINC FINGER DOMAIN PROTEIN 1A"/>
    <property type="match status" value="1"/>
</dbReference>
<feature type="region of interest" description="Disordered" evidence="16">
    <location>
        <begin position="1236"/>
        <end position="1287"/>
    </location>
</feature>
<dbReference type="Proteomes" id="UP001516400">
    <property type="component" value="Unassembled WGS sequence"/>
</dbReference>
<dbReference type="SMART" id="SM00249">
    <property type="entry name" value="PHD"/>
    <property type="match status" value="2"/>
</dbReference>
<reference evidence="21 22" key="1">
    <citation type="journal article" date="2021" name="BMC Biol.">
        <title>Horizontally acquired antibacterial genes associated with adaptive radiation of ladybird beetles.</title>
        <authorList>
            <person name="Li H.S."/>
            <person name="Tang X.F."/>
            <person name="Huang Y.H."/>
            <person name="Xu Z.Y."/>
            <person name="Chen M.L."/>
            <person name="Du X.Y."/>
            <person name="Qiu B.Y."/>
            <person name="Chen P.T."/>
            <person name="Zhang W."/>
            <person name="Slipinski A."/>
            <person name="Escalona H.E."/>
            <person name="Waterhouse R.M."/>
            <person name="Zwick A."/>
            <person name="Pang H."/>
        </authorList>
    </citation>
    <scope>NUCLEOTIDE SEQUENCE [LARGE SCALE GENOMIC DNA]</scope>
    <source>
        <strain evidence="21">SYSU2018</strain>
    </source>
</reference>
<evidence type="ECO:0000256" key="8">
    <source>
        <dbReference type="ARBA" id="ARBA00023117"/>
    </source>
</evidence>
<dbReference type="Pfam" id="PF15613">
    <property type="entry name" value="WSD"/>
    <property type="match status" value="1"/>
</dbReference>
<evidence type="ECO:0000256" key="5">
    <source>
        <dbReference type="ARBA" id="ARBA00022833"/>
    </source>
</evidence>
<dbReference type="InterPro" id="IPR001487">
    <property type="entry name" value="Bromodomain"/>
</dbReference>
<evidence type="ECO:0000259" key="19">
    <source>
        <dbReference type="PROSITE" id="PS50827"/>
    </source>
</evidence>
<dbReference type="InterPro" id="IPR036427">
    <property type="entry name" value="Bromodomain-like_sf"/>
</dbReference>
<gene>
    <name evidence="21" type="ORF">HHI36_000348</name>
</gene>
<dbReference type="PROSITE" id="PS50014">
    <property type="entry name" value="BROMODOMAIN_2"/>
    <property type="match status" value="1"/>
</dbReference>
<evidence type="ECO:0000313" key="21">
    <source>
        <dbReference type="EMBL" id="KAL3285826.1"/>
    </source>
</evidence>
<dbReference type="InterPro" id="IPR028941">
    <property type="entry name" value="WHIM2_dom"/>
</dbReference>
<evidence type="ECO:0000256" key="16">
    <source>
        <dbReference type="SAM" id="MobiDB-lite"/>
    </source>
</evidence>
<feature type="region of interest" description="Disordered" evidence="16">
    <location>
        <begin position="940"/>
        <end position="959"/>
    </location>
</feature>
<dbReference type="Gene3D" id="3.30.40.10">
    <property type="entry name" value="Zinc/RING finger domain, C3HC4 (zinc finger)"/>
    <property type="match status" value="2"/>
</dbReference>
<evidence type="ECO:0000256" key="12">
    <source>
        <dbReference type="PROSITE-ProRule" id="PRU00035"/>
    </source>
</evidence>
<dbReference type="GO" id="GO:0008270">
    <property type="term" value="F:zinc ion binding"/>
    <property type="evidence" value="ECO:0007669"/>
    <property type="project" value="UniProtKB-KW"/>
</dbReference>
<keyword evidence="6" id="KW-0805">Transcription regulation</keyword>
<dbReference type="GO" id="GO:0005634">
    <property type="term" value="C:nucleus"/>
    <property type="evidence" value="ECO:0007669"/>
    <property type="project" value="UniProtKB-SubCell"/>
</dbReference>
<dbReference type="Pfam" id="PF10537">
    <property type="entry name" value="WAC_Acf1_DNA_bd"/>
    <property type="match status" value="1"/>
</dbReference>
<dbReference type="InterPro" id="IPR019787">
    <property type="entry name" value="Znf_PHD-finger"/>
</dbReference>
<dbReference type="SMART" id="SM00297">
    <property type="entry name" value="BROMO"/>
    <property type="match status" value="1"/>
</dbReference>
<feature type="region of interest" description="Disordered" evidence="16">
    <location>
        <begin position="1322"/>
        <end position="1352"/>
    </location>
</feature>
<keyword evidence="9" id="KW-0804">Transcription</keyword>
<dbReference type="GO" id="GO:0000785">
    <property type="term" value="C:chromatin"/>
    <property type="evidence" value="ECO:0007669"/>
    <property type="project" value="UniProtKB-ARBA"/>
</dbReference>
<dbReference type="InterPro" id="IPR018501">
    <property type="entry name" value="DDT_dom"/>
</dbReference>
<keyword evidence="8 12" id="KW-0103">Bromodomain</keyword>
<dbReference type="PROSITE" id="PS50827">
    <property type="entry name" value="DDT"/>
    <property type="match status" value="1"/>
</dbReference>
<feature type="domain" description="Bromo" evidence="17">
    <location>
        <begin position="1367"/>
        <end position="1437"/>
    </location>
</feature>
<feature type="domain" description="WAC" evidence="20">
    <location>
        <begin position="22"/>
        <end position="130"/>
    </location>
</feature>
<evidence type="ECO:0000259" key="17">
    <source>
        <dbReference type="PROSITE" id="PS50014"/>
    </source>
</evidence>
<dbReference type="InterPro" id="IPR001965">
    <property type="entry name" value="Znf_PHD"/>
</dbReference>
<evidence type="ECO:0000256" key="6">
    <source>
        <dbReference type="ARBA" id="ARBA00023015"/>
    </source>
</evidence>
<evidence type="ECO:0000256" key="7">
    <source>
        <dbReference type="ARBA" id="ARBA00023054"/>
    </source>
</evidence>
<dbReference type="Pfam" id="PF00439">
    <property type="entry name" value="Bromodomain"/>
    <property type="match status" value="1"/>
</dbReference>
<keyword evidence="22" id="KW-1185">Reference proteome</keyword>
<dbReference type="Pfam" id="PF02791">
    <property type="entry name" value="DDT"/>
    <property type="match status" value="1"/>
</dbReference>
<dbReference type="SUPFAM" id="SSF47370">
    <property type="entry name" value="Bromodomain"/>
    <property type="match status" value="1"/>
</dbReference>
<feature type="compositionally biased region" description="Basic and acidic residues" evidence="16">
    <location>
        <begin position="1272"/>
        <end position="1281"/>
    </location>
</feature>
<dbReference type="InterPro" id="IPR011011">
    <property type="entry name" value="Znf_FYVE_PHD"/>
</dbReference>
<evidence type="ECO:0000256" key="3">
    <source>
        <dbReference type="ARBA" id="ARBA00022723"/>
    </source>
</evidence>
<evidence type="ECO:0000256" key="14">
    <source>
        <dbReference type="PROSITE-ProRule" id="PRU00475"/>
    </source>
</evidence>
<accession>A0ABD2P4E1</accession>
<dbReference type="EMBL" id="JABFTP020000185">
    <property type="protein sequence ID" value="KAL3285826.1"/>
    <property type="molecule type" value="Genomic_DNA"/>
</dbReference>
<keyword evidence="7 15" id="KW-0175">Coiled coil</keyword>
<keyword evidence="5" id="KW-0862">Zinc</keyword>
<dbReference type="InterPro" id="IPR013083">
    <property type="entry name" value="Znf_RING/FYVE/PHD"/>
</dbReference>
<evidence type="ECO:0000256" key="9">
    <source>
        <dbReference type="ARBA" id="ARBA00023163"/>
    </source>
</evidence>
<comment type="caution">
    <text evidence="21">The sequence shown here is derived from an EMBL/GenBank/DDBJ whole genome shotgun (WGS) entry which is preliminary data.</text>
</comment>
<dbReference type="SMART" id="SM00571">
    <property type="entry name" value="DDT"/>
    <property type="match status" value="1"/>
</dbReference>
<evidence type="ECO:0000256" key="11">
    <source>
        <dbReference type="ARBA" id="ARBA00068253"/>
    </source>
</evidence>
<feature type="compositionally biased region" description="Acidic residues" evidence="16">
    <location>
        <begin position="1147"/>
        <end position="1156"/>
    </location>
</feature>
<feature type="compositionally biased region" description="Basic and acidic residues" evidence="16">
    <location>
        <begin position="1243"/>
        <end position="1264"/>
    </location>
</feature>
<feature type="domain" description="DDT" evidence="19">
    <location>
        <begin position="386"/>
        <end position="451"/>
    </location>
</feature>
<dbReference type="PRINTS" id="PR00503">
    <property type="entry name" value="BROMODOMAIN"/>
</dbReference>
<name>A0ABD2P4E1_9CUCU</name>
<feature type="coiled-coil region" evidence="15">
    <location>
        <begin position="320"/>
        <end position="349"/>
    </location>
</feature>
<dbReference type="InterPro" id="IPR019786">
    <property type="entry name" value="Zinc_finger_PHD-type_CS"/>
</dbReference>
<protein>
    <recommendedName>
        <fullName evidence="11">Bromodomain adjacent to zinc finger domain protein 1A</fullName>
    </recommendedName>
</protein>
<dbReference type="PROSITE" id="PS51136">
    <property type="entry name" value="WAC"/>
    <property type="match status" value="1"/>
</dbReference>
<keyword evidence="2" id="KW-0597">Phosphoprotein</keyword>
<proteinExistence type="predicted"/>
<evidence type="ECO:0000256" key="1">
    <source>
        <dbReference type="ARBA" id="ARBA00004123"/>
    </source>
</evidence>
<evidence type="ECO:0000256" key="4">
    <source>
        <dbReference type="ARBA" id="ARBA00022771"/>
    </source>
</evidence>
<evidence type="ECO:0000256" key="2">
    <source>
        <dbReference type="ARBA" id="ARBA00022553"/>
    </source>
</evidence>
<dbReference type="PANTHER" id="PTHR46510:SF1">
    <property type="entry name" value="BROMODOMAIN ADJACENT TO ZINC FINGER DOMAIN PROTEIN 1A"/>
    <property type="match status" value="1"/>
</dbReference>
<feature type="compositionally biased region" description="Acidic residues" evidence="16">
    <location>
        <begin position="1163"/>
        <end position="1193"/>
    </location>
</feature>
<keyword evidence="10 14" id="KW-0539">Nucleus</keyword>
<organism evidence="21 22">
    <name type="scientific">Cryptolaemus montrouzieri</name>
    <dbReference type="NCBI Taxonomy" id="559131"/>
    <lineage>
        <taxon>Eukaryota</taxon>
        <taxon>Metazoa</taxon>
        <taxon>Ecdysozoa</taxon>
        <taxon>Arthropoda</taxon>
        <taxon>Hexapoda</taxon>
        <taxon>Insecta</taxon>
        <taxon>Pterygota</taxon>
        <taxon>Neoptera</taxon>
        <taxon>Endopterygota</taxon>
        <taxon>Coleoptera</taxon>
        <taxon>Polyphaga</taxon>
        <taxon>Cucujiformia</taxon>
        <taxon>Coccinelloidea</taxon>
        <taxon>Coccinellidae</taxon>
        <taxon>Scymninae</taxon>
        <taxon>Scymnini</taxon>
        <taxon>Cryptolaemus</taxon>
    </lineage>
</organism>
<evidence type="ECO:0000256" key="15">
    <source>
        <dbReference type="SAM" id="Coils"/>
    </source>
</evidence>
<dbReference type="SUPFAM" id="SSF57903">
    <property type="entry name" value="FYVE/PHD zinc finger"/>
    <property type="match status" value="2"/>
</dbReference>
<sequence length="1475" mass="169345">MPLLKKGSFEKASAPEFLRDDEEVFYCEITNEIFRNYEEFAERMLLCTSMVWTCSMTGKSNLTYEEALESEENARRSIREFPVELRIPILYVASRTKRTGFGELADDVFMYCKDRYFIGEKVETSFTGNKWVDSHVLQVLAPSADELKKGPKNGSTDKNSNPSALLYKYEIEHLDADDEDISEIMIVDFNQIRRKKALFSKEKCKLFLKQYVEQDPKMPWTVKASAMKDFGITNMKFDKIFNGPEPNFDSPKKLDKKVESKKAATVNGKKSRQETLAKYLTKVNGTDANNGTVKNNGSVKKNSELLEQMEKRKVEFAKMKQLKDEEFAKMKQQKEEEKKEQRLKQKQDSIEISNQLKEWNKPKEDLELEDQMIIPSFSVVKCKIPNKYMGDILMIMEFIKSFEKLLKAKNFFQSGVTIDMMERALLEEEVAGPLVDLLHMLLSAIFRLQDEESQEYSTQLAKATFLDKIDIKNMSLEEAAKFATLAAGWPKARQGLFLRNLPIDSLTVSEVLRIHLLSSGAKFQEAGERGRFGQRGGYCCTDDPGLFLRLYKPQILKSLAVKNVGQLKIKEKVAILTCLMEQLLTYADFRDTIEDRIEKNRQARVELKNVQATVRKRENEHSAAIWHLKKDAKMKKQDPEVTAKVVAEFKEASEKRKQMSERQLETHYKNAFDKELLLGMDRAFRRYYKLESLPGVFVDGTEDHPGACLQEPVKQIPALVNAERSAIIAYFRKNLNKVSGSDKENSPTKKSASKVNGDVMVDGADSCSKLLVCSADEKTCPVHSENRERHKWEFLPHAELLDNLSGSLNKRGVREGELLQNLKNDKDTLTRFIKQTPVQNLNPDLDIIIDEDAKPRVATRGKKNYIDANFGFPAGTTIEEILQNTLIDDILEMEEKIYSGSLGQLHVKNREIWRSTLAGKDFKNFNREIVRRVYVENEVKAEAEEEEEESTTPELKKKYSSYDPGAFLGPTKTGEDSDEEDYDEAIRQQAENVKQAVECLAIALAQVAQAIEPKFLQKPLGNSSDRNLATYIPSRNRLESWEGSLLNSTSFSQIFLHYSTLDSCIMWNRSTLLAKCKICRRQKDSENMLLCDSCNLGHHLYCLKPKLTSIPKGDWFCDRCMVAKDKEQRKAGGEIIPKKKRRLFKEEEQEEEEEEMEVKQESDEAEEEESEEEKEEEKEESEEEQQSEGEEESSPAAVELCDKCNSGGILISCDDCGTSYHKECVVPPLRRAKPNWVCSNCKEPSKDDTEEVEEHKNNNNDKNSRSKKRDSRKVEEAREGSSDSDDYPLAHHAAAVVISERRSATKARHNIYNFVKSLRRLSSSGDDSNAEEHHIQSQRKRSHRRESGRDDLPLHNAALQDLLTEVMKHPDAWPFLRPVQRNEVPDYHDVITNPMDFGTIKNKLNMGKYNTDSQLMYDVALVFQNCNTYNEADSEIYRCGEKVLEFFRHKCSEIGLKIPSRNQQDEDSNKKRRTK</sequence>
<feature type="domain" description="PHD-type" evidence="18">
    <location>
        <begin position="1198"/>
        <end position="1244"/>
    </location>
</feature>
<evidence type="ECO:0000259" key="18">
    <source>
        <dbReference type="PROSITE" id="PS50016"/>
    </source>
</evidence>
<dbReference type="Gene3D" id="1.20.920.10">
    <property type="entry name" value="Bromodomain-like"/>
    <property type="match status" value="1"/>
</dbReference>
<dbReference type="PROSITE" id="PS50016">
    <property type="entry name" value="ZF_PHD_2"/>
    <property type="match status" value="2"/>
</dbReference>
<dbReference type="FunFam" id="3.30.40.10:FF:000300">
    <property type="entry name" value="Bromodomain adjacent to zinc finger domain protein 1A"/>
    <property type="match status" value="1"/>
</dbReference>